<accession>A0A0S8GAN0</accession>
<reference evidence="2 3" key="1">
    <citation type="journal article" date="2015" name="Microbiome">
        <title>Genomic resolution of linkages in carbon, nitrogen, and sulfur cycling among widespread estuary sediment bacteria.</title>
        <authorList>
            <person name="Baker B.J."/>
            <person name="Lazar C.S."/>
            <person name="Teske A.P."/>
            <person name="Dick G.J."/>
        </authorList>
    </citation>
    <scope>NUCLEOTIDE SEQUENCE [LARGE SCALE GENOMIC DNA]</scope>
    <source>
        <strain evidence="2">SM23_60</strain>
    </source>
</reference>
<comment type="caution">
    <text evidence="2">The sequence shown here is derived from an EMBL/GenBank/DDBJ whole genome shotgun (WGS) entry which is preliminary data.</text>
</comment>
<gene>
    <name evidence="2" type="ORF">AMJ87_10920</name>
</gene>
<organism evidence="2 3">
    <name type="scientific">candidate division WOR_3 bacterium SM23_60</name>
    <dbReference type="NCBI Taxonomy" id="1703780"/>
    <lineage>
        <taxon>Bacteria</taxon>
        <taxon>Bacteria division WOR-3</taxon>
    </lineage>
</organism>
<dbReference type="Proteomes" id="UP000051096">
    <property type="component" value="Unassembled WGS sequence"/>
</dbReference>
<feature type="region of interest" description="Disordered" evidence="1">
    <location>
        <begin position="65"/>
        <end position="87"/>
    </location>
</feature>
<sequence length="87" mass="10184">MSYKKARGKATLELKVGLNFYDLVKALKQLDPKVRQDFIEDLQAATSPSYIQSIREARAEYRSGKTVSHNKVFKRQLRKKKRRTKNI</sequence>
<evidence type="ECO:0000313" key="3">
    <source>
        <dbReference type="Proteomes" id="UP000051096"/>
    </source>
</evidence>
<dbReference type="EMBL" id="LJUO01000138">
    <property type="protein sequence ID" value="KPK69147.1"/>
    <property type="molecule type" value="Genomic_DNA"/>
</dbReference>
<protein>
    <submittedName>
        <fullName evidence="2">Uncharacterized protein</fullName>
    </submittedName>
</protein>
<proteinExistence type="predicted"/>
<feature type="compositionally biased region" description="Basic residues" evidence="1">
    <location>
        <begin position="71"/>
        <end position="87"/>
    </location>
</feature>
<evidence type="ECO:0000313" key="2">
    <source>
        <dbReference type="EMBL" id="KPK69147.1"/>
    </source>
</evidence>
<dbReference type="AlphaFoldDB" id="A0A0S8GAN0"/>
<evidence type="ECO:0000256" key="1">
    <source>
        <dbReference type="SAM" id="MobiDB-lite"/>
    </source>
</evidence>
<name>A0A0S8GAN0_UNCW3</name>